<evidence type="ECO:0000313" key="2">
    <source>
        <dbReference type="Proteomes" id="UP000178187"/>
    </source>
</evidence>
<reference evidence="1 2" key="1">
    <citation type="journal article" date="2016" name="Nat. Commun.">
        <title>Thousands of microbial genomes shed light on interconnected biogeochemical processes in an aquifer system.</title>
        <authorList>
            <person name="Anantharaman K."/>
            <person name="Brown C.T."/>
            <person name="Hug L.A."/>
            <person name="Sharon I."/>
            <person name="Castelle C.J."/>
            <person name="Probst A.J."/>
            <person name="Thomas B.C."/>
            <person name="Singh A."/>
            <person name="Wilkins M.J."/>
            <person name="Karaoz U."/>
            <person name="Brodie E.L."/>
            <person name="Williams K.H."/>
            <person name="Hubbard S.S."/>
            <person name="Banfield J.F."/>
        </authorList>
    </citation>
    <scope>NUCLEOTIDE SEQUENCE [LARGE SCALE GENOMIC DNA]</scope>
</reference>
<accession>A0A1G1KYP9</accession>
<dbReference type="EMBL" id="MHFR01000037">
    <property type="protein sequence ID" value="OGW97972.1"/>
    <property type="molecule type" value="Genomic_DNA"/>
</dbReference>
<comment type="caution">
    <text evidence="1">The sequence shown here is derived from an EMBL/GenBank/DDBJ whole genome shotgun (WGS) entry which is preliminary data.</text>
</comment>
<name>A0A1G1KYP9_9BACT</name>
<organism evidence="1 2">
    <name type="scientific">Candidatus Danuiimicrobium aquiferis</name>
    <dbReference type="NCBI Taxonomy" id="1801832"/>
    <lineage>
        <taxon>Bacteria</taxon>
        <taxon>Pseudomonadati</taxon>
        <taxon>Candidatus Omnitrophota</taxon>
        <taxon>Candidatus Danuiimicrobium</taxon>
    </lineage>
</organism>
<dbReference type="Proteomes" id="UP000178187">
    <property type="component" value="Unassembled WGS sequence"/>
</dbReference>
<protein>
    <recommendedName>
        <fullName evidence="3">DUF177 domain-containing protein</fullName>
    </recommendedName>
</protein>
<dbReference type="AlphaFoldDB" id="A0A1G1KYP9"/>
<proteinExistence type="predicted"/>
<gene>
    <name evidence="1" type="ORF">A3G33_06970</name>
</gene>
<evidence type="ECO:0000313" key="1">
    <source>
        <dbReference type="EMBL" id="OGW97972.1"/>
    </source>
</evidence>
<sequence>MIFDILKLKEGIAEEVSNDYNADKLDLGLFDIQFKSLIHLEGIVEKVQTNLLFRGNLSSQIEQVCARCLCVTQSKLTIPFDLCYEIAGMETLNATNDLRDYLILDNSDRFICKKDCKGICPTCGVNLNEADCYCKS</sequence>
<evidence type="ECO:0008006" key="3">
    <source>
        <dbReference type="Google" id="ProtNLM"/>
    </source>
</evidence>